<dbReference type="Proteomes" id="UP000642673">
    <property type="component" value="Unassembled WGS sequence"/>
</dbReference>
<dbReference type="RefSeq" id="WP_190187379.1">
    <property type="nucleotide sequence ID" value="NZ_BMVP01000019.1"/>
</dbReference>
<protein>
    <recommendedName>
        <fullName evidence="5">TIGR04222 domain-containing membrane protein</fullName>
    </recommendedName>
</protein>
<dbReference type="EMBL" id="BMVP01000019">
    <property type="protein sequence ID" value="GHB81213.1"/>
    <property type="molecule type" value="Genomic_DNA"/>
</dbReference>
<feature type="compositionally biased region" description="Low complexity" evidence="1">
    <location>
        <begin position="317"/>
        <end position="355"/>
    </location>
</feature>
<dbReference type="NCBIfam" id="TIGR04222">
    <property type="entry name" value="near_uncomplex"/>
    <property type="match status" value="1"/>
</dbReference>
<evidence type="ECO:0008006" key="5">
    <source>
        <dbReference type="Google" id="ProtNLM"/>
    </source>
</evidence>
<feature type="transmembrane region" description="Helical" evidence="2">
    <location>
        <begin position="146"/>
        <end position="164"/>
    </location>
</feature>
<accession>A0ABQ3F172</accession>
<evidence type="ECO:0000313" key="3">
    <source>
        <dbReference type="EMBL" id="GHB81213.1"/>
    </source>
</evidence>
<sequence length="355" mass="35338">MNAFAVALWLAVTASSVLLLSGGRGRRSAASGSAAYLHDLSEAAFLAGGPGTVVDSALVSLLCDGRLVVGGPGIVYARPGVRAADVGERAVLQALRQAPSGWLYQVRYAAMVDPAVQETGDALADRGLITVPGSGRGRRRWGRAQAVVCALMVPVSVVLTFVVWAPEHGFQVPFVFKVLPVLLVGIGCGVTGARRARRRITPAGREALDAMRARYAGDRSPRVQTALFGLRGLRDPYLRQQLVPAARGSRLAAAQSGARRAGDSGSSDSAAPFAPLVWCAAADGGGAGSSCGSAGSGCGSSGSSCSTGSGCSGSSGSGCSSSSGSSCSSSSGSSCSSSSGSSCSSSSGSSCSSSS</sequence>
<proteinExistence type="predicted"/>
<keyword evidence="2" id="KW-0472">Membrane</keyword>
<reference evidence="4" key="1">
    <citation type="journal article" date="2019" name="Int. J. Syst. Evol. Microbiol.">
        <title>The Global Catalogue of Microorganisms (GCM) 10K type strain sequencing project: providing services to taxonomists for standard genome sequencing and annotation.</title>
        <authorList>
            <consortium name="The Broad Institute Genomics Platform"/>
            <consortium name="The Broad Institute Genome Sequencing Center for Infectious Disease"/>
            <person name="Wu L."/>
            <person name="Ma J."/>
        </authorList>
    </citation>
    <scope>NUCLEOTIDE SEQUENCE [LARGE SCALE GENOMIC DNA]</scope>
    <source>
        <strain evidence="4">JCM 4738</strain>
    </source>
</reference>
<feature type="transmembrane region" description="Helical" evidence="2">
    <location>
        <begin position="170"/>
        <end position="190"/>
    </location>
</feature>
<keyword evidence="4" id="KW-1185">Reference proteome</keyword>
<evidence type="ECO:0000313" key="4">
    <source>
        <dbReference type="Proteomes" id="UP000642673"/>
    </source>
</evidence>
<name>A0ABQ3F172_9ACTN</name>
<dbReference type="InterPro" id="IPR026467">
    <property type="entry name" value="Ser/Gly_Cys_C_dom"/>
</dbReference>
<comment type="caution">
    <text evidence="3">The sequence shown here is derived from an EMBL/GenBank/DDBJ whole genome shotgun (WGS) entry which is preliminary data.</text>
</comment>
<evidence type="ECO:0000256" key="1">
    <source>
        <dbReference type="SAM" id="MobiDB-lite"/>
    </source>
</evidence>
<evidence type="ECO:0000256" key="2">
    <source>
        <dbReference type="SAM" id="Phobius"/>
    </source>
</evidence>
<organism evidence="3 4">
    <name type="scientific">Streptomyces cirratus</name>
    <dbReference type="NCBI Taxonomy" id="68187"/>
    <lineage>
        <taxon>Bacteria</taxon>
        <taxon>Bacillati</taxon>
        <taxon>Actinomycetota</taxon>
        <taxon>Actinomycetes</taxon>
        <taxon>Kitasatosporales</taxon>
        <taxon>Streptomycetaceae</taxon>
        <taxon>Streptomyces</taxon>
    </lineage>
</organism>
<keyword evidence="2" id="KW-1133">Transmembrane helix</keyword>
<keyword evidence="2" id="KW-0812">Transmembrane</keyword>
<gene>
    <name evidence="3" type="ORF">GCM10010347_60030</name>
</gene>
<feature type="region of interest" description="Disordered" evidence="1">
    <location>
        <begin position="299"/>
        <end position="355"/>
    </location>
</feature>